<dbReference type="RefSeq" id="WP_344309071.1">
    <property type="nucleotide sequence ID" value="NZ_BAAANY010000007.1"/>
</dbReference>
<evidence type="ECO:0000256" key="5">
    <source>
        <dbReference type="ARBA" id="ARBA00022723"/>
    </source>
</evidence>
<dbReference type="Pfam" id="PF20511">
    <property type="entry name" value="PMI_typeI_cat"/>
    <property type="match status" value="1"/>
</dbReference>
<proteinExistence type="inferred from homology"/>
<evidence type="ECO:0000313" key="10">
    <source>
        <dbReference type="Proteomes" id="UP001500618"/>
    </source>
</evidence>
<dbReference type="InterPro" id="IPR001250">
    <property type="entry name" value="Man6P_Isoase-1"/>
</dbReference>
<dbReference type="InterPro" id="IPR011051">
    <property type="entry name" value="RmlC_Cupin_sf"/>
</dbReference>
<dbReference type="CDD" id="cd07011">
    <property type="entry name" value="cupin_PMI_type_I_N"/>
    <property type="match status" value="1"/>
</dbReference>
<comment type="cofactor">
    <cofactor evidence="2">
        <name>Zn(2+)</name>
        <dbReference type="ChEBI" id="CHEBI:29105"/>
    </cofactor>
</comment>
<dbReference type="Proteomes" id="UP001500618">
    <property type="component" value="Unassembled WGS sequence"/>
</dbReference>
<evidence type="ECO:0000256" key="1">
    <source>
        <dbReference type="ARBA" id="ARBA00000757"/>
    </source>
</evidence>
<dbReference type="PRINTS" id="PR00714">
    <property type="entry name" value="MAN6PISMRASE"/>
</dbReference>
<organism evidence="9 10">
    <name type="scientific">Fodinicola feengrottensis</name>
    <dbReference type="NCBI Taxonomy" id="435914"/>
    <lineage>
        <taxon>Bacteria</taxon>
        <taxon>Bacillati</taxon>
        <taxon>Actinomycetota</taxon>
        <taxon>Actinomycetes</taxon>
        <taxon>Mycobacteriales</taxon>
        <taxon>Fodinicola</taxon>
    </lineage>
</organism>
<keyword evidence="6" id="KW-0862">Zinc</keyword>
<accession>A0ABN2GFJ3</accession>
<evidence type="ECO:0000256" key="4">
    <source>
        <dbReference type="ARBA" id="ARBA00011956"/>
    </source>
</evidence>
<keyword evidence="5" id="KW-0479">Metal-binding</keyword>
<reference evidence="9 10" key="1">
    <citation type="journal article" date="2019" name="Int. J. Syst. Evol. Microbiol.">
        <title>The Global Catalogue of Microorganisms (GCM) 10K type strain sequencing project: providing services to taxonomists for standard genome sequencing and annotation.</title>
        <authorList>
            <consortium name="The Broad Institute Genomics Platform"/>
            <consortium name="The Broad Institute Genome Sequencing Center for Infectious Disease"/>
            <person name="Wu L."/>
            <person name="Ma J."/>
        </authorList>
    </citation>
    <scope>NUCLEOTIDE SEQUENCE [LARGE SCALE GENOMIC DNA]</scope>
    <source>
        <strain evidence="9 10">JCM 14718</strain>
    </source>
</reference>
<name>A0ABN2GFJ3_9ACTN</name>
<dbReference type="PIRSF" id="PIRSF001480">
    <property type="entry name" value="Mannose-6-phosphate_isomerase"/>
    <property type="match status" value="1"/>
</dbReference>
<dbReference type="EMBL" id="BAAANY010000007">
    <property type="protein sequence ID" value="GAA1670003.1"/>
    <property type="molecule type" value="Genomic_DNA"/>
</dbReference>
<evidence type="ECO:0000256" key="6">
    <source>
        <dbReference type="ARBA" id="ARBA00022833"/>
    </source>
</evidence>
<evidence type="ECO:0000256" key="3">
    <source>
        <dbReference type="ARBA" id="ARBA00010772"/>
    </source>
</evidence>
<dbReference type="GO" id="GO:0016853">
    <property type="term" value="F:isomerase activity"/>
    <property type="evidence" value="ECO:0007669"/>
    <property type="project" value="UniProtKB-KW"/>
</dbReference>
<dbReference type="PANTHER" id="PTHR10309">
    <property type="entry name" value="MANNOSE-6-PHOSPHATE ISOMERASE"/>
    <property type="match status" value="1"/>
</dbReference>
<comment type="caution">
    <text evidence="9">The sequence shown here is derived from an EMBL/GenBank/DDBJ whole genome shotgun (WGS) entry which is preliminary data.</text>
</comment>
<dbReference type="NCBIfam" id="TIGR00218">
    <property type="entry name" value="manA"/>
    <property type="match status" value="1"/>
</dbReference>
<keyword evidence="10" id="KW-1185">Reference proteome</keyword>
<gene>
    <name evidence="9" type="primary">manA</name>
    <name evidence="9" type="ORF">GCM10009765_19360</name>
</gene>
<dbReference type="SUPFAM" id="SSF51182">
    <property type="entry name" value="RmlC-like cupins"/>
    <property type="match status" value="1"/>
</dbReference>
<comment type="similarity">
    <text evidence="3">Belongs to the mannose-6-phosphate isomerase type 1 family.</text>
</comment>
<keyword evidence="7 9" id="KW-0413">Isomerase</keyword>
<evidence type="ECO:0000256" key="2">
    <source>
        <dbReference type="ARBA" id="ARBA00001947"/>
    </source>
</evidence>
<sequence>MRRLTGPIRPYDWGSHQVIAAVQGRPTPTQEPEAELWLGAHPADPATVDGQGLDALIAADPEGELGAAVVRRYGSRLPFLLKLLAADRPLSLQVHPNSVQALAGFEAEEAAGVPMDAAERRYKDASHKPELLVAIMDTDALAGFAETAQTADFLEKLGWKPALAWVPRLREGQLESVVTEMLGLRDADALSYGELVEACHAEGSPRAYTIAELADRYPGDPGVLVALTLNYVRLSADEGIYLAAGSPHAYVRGAGMEIMAASDNVLRGGLTSKYVDVDELLRIMDFTAEPPPYVLPDAVGRTASRWDTPTAEFALSEVDPTPAPVVLPGTGGPRVLFCLQGEATVSNGIDELTLRSGESAWSPASDPELTATSSDTARLFVATVADA</sequence>
<dbReference type="InterPro" id="IPR014710">
    <property type="entry name" value="RmlC-like_jellyroll"/>
</dbReference>
<protein>
    <recommendedName>
        <fullName evidence="4">mannose-6-phosphate isomerase</fullName>
        <ecNumber evidence="4">5.3.1.8</ecNumber>
    </recommendedName>
</protein>
<dbReference type="Gene3D" id="1.10.441.10">
    <property type="entry name" value="Phosphomannose Isomerase, domain 2"/>
    <property type="match status" value="1"/>
</dbReference>
<evidence type="ECO:0000313" key="9">
    <source>
        <dbReference type="EMBL" id="GAA1670003.1"/>
    </source>
</evidence>
<dbReference type="EC" id="5.3.1.8" evidence="4"/>
<feature type="domain" description="Phosphomannose isomerase type I catalytic" evidence="8">
    <location>
        <begin position="3"/>
        <end position="144"/>
    </location>
</feature>
<evidence type="ECO:0000256" key="7">
    <source>
        <dbReference type="ARBA" id="ARBA00023235"/>
    </source>
</evidence>
<comment type="catalytic activity">
    <reaction evidence="1">
        <text>D-mannose 6-phosphate = D-fructose 6-phosphate</text>
        <dbReference type="Rhea" id="RHEA:12356"/>
        <dbReference type="ChEBI" id="CHEBI:58735"/>
        <dbReference type="ChEBI" id="CHEBI:61527"/>
        <dbReference type="EC" id="5.3.1.8"/>
    </reaction>
</comment>
<dbReference type="InterPro" id="IPR046457">
    <property type="entry name" value="PMI_typeI_cat"/>
</dbReference>
<dbReference type="InterPro" id="IPR016305">
    <property type="entry name" value="Mannose-6-P_Isomerase"/>
</dbReference>
<dbReference type="Gene3D" id="2.60.120.10">
    <property type="entry name" value="Jelly Rolls"/>
    <property type="match status" value="2"/>
</dbReference>
<evidence type="ECO:0000259" key="8">
    <source>
        <dbReference type="Pfam" id="PF20511"/>
    </source>
</evidence>
<dbReference type="PANTHER" id="PTHR10309:SF0">
    <property type="entry name" value="MANNOSE-6-PHOSPHATE ISOMERASE"/>
    <property type="match status" value="1"/>
</dbReference>